<accession>A0ABD2IFN1</accession>
<dbReference type="Proteomes" id="UP001620645">
    <property type="component" value="Unassembled WGS sequence"/>
</dbReference>
<feature type="compositionally biased region" description="Basic and acidic residues" evidence="2">
    <location>
        <begin position="265"/>
        <end position="286"/>
    </location>
</feature>
<dbReference type="AlphaFoldDB" id="A0ABD2IFN1"/>
<keyword evidence="1" id="KW-0539">Nucleus</keyword>
<organism evidence="4 5">
    <name type="scientific">Heterodera schachtii</name>
    <name type="common">Sugarbeet cyst nematode worm</name>
    <name type="synonym">Tylenchus schachtii</name>
    <dbReference type="NCBI Taxonomy" id="97005"/>
    <lineage>
        <taxon>Eukaryota</taxon>
        <taxon>Metazoa</taxon>
        <taxon>Ecdysozoa</taxon>
        <taxon>Nematoda</taxon>
        <taxon>Chromadorea</taxon>
        <taxon>Rhabditida</taxon>
        <taxon>Tylenchina</taxon>
        <taxon>Tylenchomorpha</taxon>
        <taxon>Tylenchoidea</taxon>
        <taxon>Heteroderidae</taxon>
        <taxon>Heteroderinae</taxon>
        <taxon>Heterodera</taxon>
    </lineage>
</organism>
<evidence type="ECO:0000313" key="5">
    <source>
        <dbReference type="Proteomes" id="UP001620645"/>
    </source>
</evidence>
<feature type="region of interest" description="Disordered" evidence="2">
    <location>
        <begin position="264"/>
        <end position="286"/>
    </location>
</feature>
<evidence type="ECO:0000256" key="2">
    <source>
        <dbReference type="SAM" id="MobiDB-lite"/>
    </source>
</evidence>
<keyword evidence="5" id="KW-1185">Reference proteome</keyword>
<evidence type="ECO:0000313" key="4">
    <source>
        <dbReference type="EMBL" id="KAL3079012.1"/>
    </source>
</evidence>
<reference evidence="4 5" key="1">
    <citation type="submission" date="2024-10" db="EMBL/GenBank/DDBJ databases">
        <authorList>
            <person name="Kim D."/>
        </authorList>
    </citation>
    <scope>NUCLEOTIDE SEQUENCE [LARGE SCALE GENOMIC DNA]</scope>
    <source>
        <strain evidence="4">Taebaek</strain>
    </source>
</reference>
<dbReference type="InterPro" id="IPR032453">
    <property type="entry name" value="PKNOX/Meis_N"/>
</dbReference>
<protein>
    <recommendedName>
        <fullName evidence="3">MEIS N-terminal domain-containing protein</fullName>
    </recommendedName>
</protein>
<proteinExistence type="predicted"/>
<sequence length="286" mass="32509">MLFDKIGEKGMVEAGCCCCCNKCCCCPCCCTCCCCHKGPICIKLPCVCPCCCKCCCCCCQPPSCLSCGRRKRAAIRFFKRKAWEKSQAKEKFKEKNAIHAFWGAFDRLISCFFALPISSHNLHFMAFSQPFDVSTTFDQIIEMIRGHPHFAIVKLLFLKCQRALSPEFWEEPGLFSTGDVSEMIVRLEASTIGEKGEKADESPGEIQKTEMVDEVIFDTAIVLRIHLAELHRLSELCGKFVMNYEERISKTIAQQRNSFLSQFEGGERQTQTEEKVTRRMLTDERN</sequence>
<name>A0ABD2IFN1_HETSC</name>
<feature type="domain" description="MEIS N-terminal" evidence="3">
    <location>
        <begin position="141"/>
        <end position="247"/>
    </location>
</feature>
<dbReference type="Pfam" id="PF16493">
    <property type="entry name" value="Meis_PKNOX_N"/>
    <property type="match status" value="1"/>
</dbReference>
<evidence type="ECO:0000259" key="3">
    <source>
        <dbReference type="Pfam" id="PF16493"/>
    </source>
</evidence>
<evidence type="ECO:0000256" key="1">
    <source>
        <dbReference type="ARBA" id="ARBA00023242"/>
    </source>
</evidence>
<dbReference type="EMBL" id="JBICCN010000309">
    <property type="protein sequence ID" value="KAL3079012.1"/>
    <property type="molecule type" value="Genomic_DNA"/>
</dbReference>
<gene>
    <name evidence="4" type="ORF">niasHS_014794</name>
</gene>
<comment type="caution">
    <text evidence="4">The sequence shown here is derived from an EMBL/GenBank/DDBJ whole genome shotgun (WGS) entry which is preliminary data.</text>
</comment>